<sequence>MQHILLITTSILLTFTRANARWLEAVSIRLGDFNSATNEWENELLDPVVWYDRIDEQESWRSDNRSFLTGRRGDVYDCSNNVVPAGGVLNTIGYYRGDVNRQLPERLNRLEIHSVQDCEDDDPLEIDLELEGGWGGGELGPEEDEEIPNPQNQNFWVRYNNLESTEPELDREGMAEEMRVILDQNNVIEEEEPTAPEDDDVQWISREDAGFKKLRKREPQAPPGEGSIPSEGGDQEPNPGQPAGPLYRAGWRSLDESEFASQEPNLNQNRVFPGDFEPLTPVSNSEGSQIGGNRPEPNAQAFRQLNFDGGFGGGGPGQADWDPMASSEGELDVTESYEFPQNGRYTGLRQGNLINVRLLDHEIPLEDIRVPVIRNLRIQDPQGLLGRGRGAPVRDAQEWLVNNVQDSHSYLREQIPAGRPDIEIFVARIWPRFELGPNTSFRFVSDPYAVHDVEI</sequence>
<gene>
    <name evidence="3" type="ORF">TWF481_000182</name>
</gene>
<keyword evidence="2" id="KW-0732">Signal</keyword>
<dbReference type="AlphaFoldDB" id="A0AAV9WSK8"/>
<proteinExistence type="predicted"/>
<feature type="compositionally biased region" description="Acidic residues" evidence="1">
    <location>
        <begin position="188"/>
        <end position="201"/>
    </location>
</feature>
<evidence type="ECO:0000256" key="2">
    <source>
        <dbReference type="SAM" id="SignalP"/>
    </source>
</evidence>
<dbReference type="EMBL" id="JAVHJL010000001">
    <property type="protein sequence ID" value="KAK6511261.1"/>
    <property type="molecule type" value="Genomic_DNA"/>
</dbReference>
<comment type="caution">
    <text evidence="3">The sequence shown here is derived from an EMBL/GenBank/DDBJ whole genome shotgun (WGS) entry which is preliminary data.</text>
</comment>
<organism evidence="3 4">
    <name type="scientific">Arthrobotrys musiformis</name>
    <dbReference type="NCBI Taxonomy" id="47236"/>
    <lineage>
        <taxon>Eukaryota</taxon>
        <taxon>Fungi</taxon>
        <taxon>Dikarya</taxon>
        <taxon>Ascomycota</taxon>
        <taxon>Pezizomycotina</taxon>
        <taxon>Orbiliomycetes</taxon>
        <taxon>Orbiliales</taxon>
        <taxon>Orbiliaceae</taxon>
        <taxon>Arthrobotrys</taxon>
    </lineage>
</organism>
<feature type="region of interest" description="Disordered" evidence="1">
    <location>
        <begin position="184"/>
        <end position="299"/>
    </location>
</feature>
<evidence type="ECO:0000313" key="4">
    <source>
        <dbReference type="Proteomes" id="UP001370758"/>
    </source>
</evidence>
<evidence type="ECO:0000313" key="3">
    <source>
        <dbReference type="EMBL" id="KAK6511261.1"/>
    </source>
</evidence>
<feature type="compositionally biased region" description="Low complexity" evidence="1">
    <location>
        <begin position="223"/>
        <end position="232"/>
    </location>
</feature>
<protein>
    <submittedName>
        <fullName evidence="3">Uncharacterized protein</fullName>
    </submittedName>
</protein>
<reference evidence="3 4" key="1">
    <citation type="submission" date="2023-08" db="EMBL/GenBank/DDBJ databases">
        <authorList>
            <person name="Palmer J.M."/>
        </authorList>
    </citation>
    <scope>NUCLEOTIDE SEQUENCE [LARGE SCALE GENOMIC DNA]</scope>
    <source>
        <strain evidence="3 4">TWF481</strain>
    </source>
</reference>
<feature type="compositionally biased region" description="Polar residues" evidence="1">
    <location>
        <begin position="259"/>
        <end position="270"/>
    </location>
</feature>
<name>A0AAV9WSK8_9PEZI</name>
<accession>A0AAV9WSK8</accession>
<feature type="chain" id="PRO_5043821766" evidence="2">
    <location>
        <begin position="21"/>
        <end position="455"/>
    </location>
</feature>
<feature type="signal peptide" evidence="2">
    <location>
        <begin position="1"/>
        <end position="20"/>
    </location>
</feature>
<dbReference type="Proteomes" id="UP001370758">
    <property type="component" value="Unassembled WGS sequence"/>
</dbReference>
<evidence type="ECO:0000256" key="1">
    <source>
        <dbReference type="SAM" id="MobiDB-lite"/>
    </source>
</evidence>
<keyword evidence="4" id="KW-1185">Reference proteome</keyword>